<feature type="signal peptide" evidence="1">
    <location>
        <begin position="1"/>
        <end position="27"/>
    </location>
</feature>
<evidence type="ECO:0000256" key="1">
    <source>
        <dbReference type="SAM" id="SignalP"/>
    </source>
</evidence>
<gene>
    <name evidence="3" type="ORF">CVS30_17310</name>
</gene>
<protein>
    <recommendedName>
        <fullName evidence="2">AMIN-like domain-containing protein</fullName>
    </recommendedName>
</protein>
<feature type="chain" id="PRO_5016092585" description="AMIN-like domain-containing protein" evidence="1">
    <location>
        <begin position="28"/>
        <end position="182"/>
    </location>
</feature>
<dbReference type="InterPro" id="IPR056303">
    <property type="entry name" value="AMIN-like"/>
</dbReference>
<feature type="domain" description="AMIN-like" evidence="2">
    <location>
        <begin position="49"/>
        <end position="180"/>
    </location>
</feature>
<keyword evidence="4" id="KW-1185">Reference proteome</keyword>
<name>A0A2V5J4B5_9MICC</name>
<keyword evidence="1" id="KW-0732">Signal</keyword>
<comment type="caution">
    <text evidence="3">The sequence shown here is derived from an EMBL/GenBank/DDBJ whole genome shotgun (WGS) entry which is preliminary data.</text>
</comment>
<dbReference type="RefSeq" id="WP_110486802.1">
    <property type="nucleotide sequence ID" value="NZ_QJVC01000029.1"/>
</dbReference>
<evidence type="ECO:0000259" key="2">
    <source>
        <dbReference type="Pfam" id="PF24837"/>
    </source>
</evidence>
<dbReference type="Proteomes" id="UP000247980">
    <property type="component" value="Unassembled WGS sequence"/>
</dbReference>
<sequence>MKIFKTWLAIVGLLAAFILVAPAPAQAAPFCGITWGSLAKTAGTASSASITNVRAGQHSCFDRLVVDINGPASGYTVGYVSAVHRQGSGAVVPLRGGAFLSVNVDAVTYNVNTGAATYIPANPNELINTTGYATFRQVAYAGSFEGITTLGLGVRARLPFRALVLAGPGTSTRFVIDVAHRW</sequence>
<evidence type="ECO:0000313" key="3">
    <source>
        <dbReference type="EMBL" id="PYI37120.1"/>
    </source>
</evidence>
<dbReference type="OrthoDB" id="3393679at2"/>
<reference evidence="3 4" key="1">
    <citation type="submission" date="2018-05" db="EMBL/GenBank/DDBJ databases">
        <title>Genetic diversity of glacier-inhabiting Cryobacterium bacteria in China and description of Cryobacterium mengkeensis sp. nov. and Arthrobacter glacialis sp. nov.</title>
        <authorList>
            <person name="Liu Q."/>
            <person name="Xin Y.-H."/>
        </authorList>
    </citation>
    <scope>NUCLEOTIDE SEQUENCE [LARGE SCALE GENOMIC DNA]</scope>
    <source>
        <strain evidence="3 4">B7</strain>
    </source>
</reference>
<accession>A0A2V5J4B5</accession>
<proteinExistence type="predicted"/>
<evidence type="ECO:0000313" key="4">
    <source>
        <dbReference type="Proteomes" id="UP000247980"/>
    </source>
</evidence>
<dbReference type="EMBL" id="QJVC01000029">
    <property type="protein sequence ID" value="PYI37120.1"/>
    <property type="molecule type" value="Genomic_DNA"/>
</dbReference>
<dbReference type="Pfam" id="PF24837">
    <property type="entry name" value="AMIN-like"/>
    <property type="match status" value="1"/>
</dbReference>
<dbReference type="AlphaFoldDB" id="A0A2V5J4B5"/>
<organism evidence="3 4">
    <name type="scientific">Arthrobacter psychrolactophilus</name>
    <dbReference type="NCBI Taxonomy" id="92442"/>
    <lineage>
        <taxon>Bacteria</taxon>
        <taxon>Bacillati</taxon>
        <taxon>Actinomycetota</taxon>
        <taxon>Actinomycetes</taxon>
        <taxon>Micrococcales</taxon>
        <taxon>Micrococcaceae</taxon>
        <taxon>Arthrobacter</taxon>
    </lineage>
</organism>